<dbReference type="RefSeq" id="WP_212682630.1">
    <property type="nucleotide sequence ID" value="NZ_JAGSPM010000001.1"/>
</dbReference>
<organism evidence="4 5">
    <name type="scientific">Undibacterium baiyunense</name>
    <dbReference type="NCBI Taxonomy" id="2828731"/>
    <lineage>
        <taxon>Bacteria</taxon>
        <taxon>Pseudomonadati</taxon>
        <taxon>Pseudomonadota</taxon>
        <taxon>Betaproteobacteria</taxon>
        <taxon>Burkholderiales</taxon>
        <taxon>Oxalobacteraceae</taxon>
        <taxon>Undibacterium</taxon>
    </lineage>
</organism>
<dbReference type="NCBIfam" id="TIGR01730">
    <property type="entry name" value="RND_mfp"/>
    <property type="match status" value="1"/>
</dbReference>
<dbReference type="EMBL" id="JAGSPM010000001">
    <property type="protein sequence ID" value="MBR7745170.1"/>
    <property type="molecule type" value="Genomic_DNA"/>
</dbReference>
<keyword evidence="2" id="KW-0812">Transmembrane</keyword>
<dbReference type="GO" id="GO:1990281">
    <property type="term" value="C:efflux pump complex"/>
    <property type="evidence" value="ECO:0007669"/>
    <property type="project" value="TreeGrafter"/>
</dbReference>
<sequence>MKQVIQQYGRKFALAIVMSLMLGLLGYVFLRSGPLAPISVTTVNVEKRAIQPSLFGIGAVEARYTHKIGPTVAGRVKRVEVQTGDVVKQGQILAEIDPIDFEEKISALDASVKRAGANILSAEANTQESQARKKFAELQVKRYEQLVPSRVISEEAMEVKRQDFRIAQANAIAAQANLDAMRDEQQRTRAERDGMARQRSHLRLLSPVDGIVMRREIDPATTVVAGQAVLEIVEPSSIWINARFDQQRAFGLTSSLPVQISLHTRASALPGKIVRIEPHADSVTEELLAKISFDHLPQPLPSIGELVEVTVAMPLQKIMPVVPNASLQRLQGELGVWKLNQEKLQFVPVKIGISDLAGNVQVLEGLQGGERIVVHSFKKLNTASRIKVVDQLAGTSK</sequence>
<dbReference type="Gene3D" id="2.40.30.170">
    <property type="match status" value="1"/>
</dbReference>
<dbReference type="PANTHER" id="PTHR30469:SF15">
    <property type="entry name" value="HLYD FAMILY OF SECRETION PROTEINS"/>
    <property type="match status" value="1"/>
</dbReference>
<dbReference type="Gene3D" id="2.40.420.20">
    <property type="match status" value="1"/>
</dbReference>
<dbReference type="AlphaFoldDB" id="A0A941DCY7"/>
<gene>
    <name evidence="4" type="ORF">KDM92_01140</name>
</gene>
<dbReference type="InterPro" id="IPR058625">
    <property type="entry name" value="MdtA-like_BSH"/>
</dbReference>
<evidence type="ECO:0000313" key="4">
    <source>
        <dbReference type="EMBL" id="MBR7745170.1"/>
    </source>
</evidence>
<dbReference type="InterPro" id="IPR006143">
    <property type="entry name" value="RND_pump_MFP"/>
</dbReference>
<comment type="caution">
    <text evidence="4">The sequence shown here is derived from an EMBL/GenBank/DDBJ whole genome shotgun (WGS) entry which is preliminary data.</text>
</comment>
<evidence type="ECO:0000313" key="5">
    <source>
        <dbReference type="Proteomes" id="UP000680158"/>
    </source>
</evidence>
<feature type="domain" description="Multidrug resistance protein MdtA-like barrel-sandwich hybrid" evidence="3">
    <location>
        <begin position="67"/>
        <end position="232"/>
    </location>
</feature>
<feature type="transmembrane region" description="Helical" evidence="2">
    <location>
        <begin position="12"/>
        <end position="30"/>
    </location>
</feature>
<reference evidence="4 5" key="1">
    <citation type="submission" date="2021-04" db="EMBL/GenBank/DDBJ databases">
        <title>novel species isolated from subtropical streams in China.</title>
        <authorList>
            <person name="Lu H."/>
        </authorList>
    </citation>
    <scope>NUCLEOTIDE SEQUENCE [LARGE SCALE GENOMIC DNA]</scope>
    <source>
        <strain evidence="4 5">BYS107W</strain>
    </source>
</reference>
<name>A0A941DCY7_9BURK</name>
<evidence type="ECO:0000259" key="3">
    <source>
        <dbReference type="Pfam" id="PF25917"/>
    </source>
</evidence>
<keyword evidence="2" id="KW-0472">Membrane</keyword>
<keyword evidence="5" id="KW-1185">Reference proteome</keyword>
<evidence type="ECO:0000256" key="2">
    <source>
        <dbReference type="SAM" id="Phobius"/>
    </source>
</evidence>
<comment type="similarity">
    <text evidence="1">Belongs to the membrane fusion protein (MFP) (TC 8.A.1) family.</text>
</comment>
<evidence type="ECO:0000256" key="1">
    <source>
        <dbReference type="ARBA" id="ARBA00009477"/>
    </source>
</evidence>
<protein>
    <submittedName>
        <fullName evidence="4">Efflux RND transporter periplasmic adaptor subunit</fullName>
    </submittedName>
</protein>
<dbReference type="Proteomes" id="UP000680158">
    <property type="component" value="Unassembled WGS sequence"/>
</dbReference>
<accession>A0A941DCY7</accession>
<dbReference type="Gene3D" id="2.40.50.100">
    <property type="match status" value="1"/>
</dbReference>
<proteinExistence type="inferred from homology"/>
<dbReference type="Gene3D" id="1.10.287.470">
    <property type="entry name" value="Helix hairpin bin"/>
    <property type="match status" value="1"/>
</dbReference>
<dbReference type="GO" id="GO:0015562">
    <property type="term" value="F:efflux transmembrane transporter activity"/>
    <property type="evidence" value="ECO:0007669"/>
    <property type="project" value="TreeGrafter"/>
</dbReference>
<dbReference type="SUPFAM" id="SSF111369">
    <property type="entry name" value="HlyD-like secretion proteins"/>
    <property type="match status" value="1"/>
</dbReference>
<keyword evidence="2" id="KW-1133">Transmembrane helix</keyword>
<dbReference type="PANTHER" id="PTHR30469">
    <property type="entry name" value="MULTIDRUG RESISTANCE PROTEIN MDTA"/>
    <property type="match status" value="1"/>
</dbReference>
<dbReference type="Pfam" id="PF25917">
    <property type="entry name" value="BSH_RND"/>
    <property type="match status" value="1"/>
</dbReference>